<feature type="region of interest" description="Disordered" evidence="1">
    <location>
        <begin position="88"/>
        <end position="108"/>
    </location>
</feature>
<dbReference type="AlphaFoldDB" id="A0A1B5KYE5"/>
<organism evidence="2 3">
    <name type="scientific">Ustilaginoidea virens</name>
    <name type="common">Rice false smut fungus</name>
    <name type="synonym">Villosiclava virens</name>
    <dbReference type="NCBI Taxonomy" id="1159556"/>
    <lineage>
        <taxon>Eukaryota</taxon>
        <taxon>Fungi</taxon>
        <taxon>Dikarya</taxon>
        <taxon>Ascomycota</taxon>
        <taxon>Pezizomycotina</taxon>
        <taxon>Sordariomycetes</taxon>
        <taxon>Hypocreomycetidae</taxon>
        <taxon>Hypocreales</taxon>
        <taxon>Clavicipitaceae</taxon>
        <taxon>Ustilaginoidea</taxon>
    </lineage>
</organism>
<evidence type="ECO:0000256" key="1">
    <source>
        <dbReference type="SAM" id="MobiDB-lite"/>
    </source>
</evidence>
<dbReference type="Proteomes" id="UP000054053">
    <property type="component" value="Unassembled WGS sequence"/>
</dbReference>
<reference evidence="3" key="1">
    <citation type="journal article" date="2016" name="Genome Announc.">
        <title>Genome sequence of Ustilaginoidea virens IPU010, a rice pathogenic fungus causing false smut.</title>
        <authorList>
            <person name="Kumagai T."/>
            <person name="Ishii T."/>
            <person name="Terai G."/>
            <person name="Umemura M."/>
            <person name="Machida M."/>
            <person name="Asai K."/>
        </authorList>
    </citation>
    <scope>NUCLEOTIDE SEQUENCE [LARGE SCALE GENOMIC DNA]</scope>
    <source>
        <strain evidence="3">IPU010</strain>
    </source>
</reference>
<protein>
    <submittedName>
        <fullName evidence="2">Uncharacterized protein</fullName>
    </submittedName>
</protein>
<sequence length="150" mass="16887">MCLRISSLSHLEEAEADAAEKGRGIRIEARHILRLPDQQSRVMHGSWLMAHGSWLMAHGTQCWWCDVGYLEEACHIRVGVADKVDRTLPAHTSGEQHGSQELDADGRRRRAPDKPLVLQNPKDLHPSPIHILRGAHCRMPCPRESSGRQI</sequence>
<comment type="caution">
    <text evidence="2">The sequence shown here is derived from an EMBL/GenBank/DDBJ whole genome shotgun (WGS) entry which is preliminary data.</text>
</comment>
<name>A0A1B5KYE5_USTVR</name>
<proteinExistence type="predicted"/>
<evidence type="ECO:0000313" key="2">
    <source>
        <dbReference type="EMBL" id="GAO16100.1"/>
    </source>
</evidence>
<dbReference type="EMBL" id="BBTG02000022">
    <property type="protein sequence ID" value="GAO16100.1"/>
    <property type="molecule type" value="Genomic_DNA"/>
</dbReference>
<evidence type="ECO:0000313" key="3">
    <source>
        <dbReference type="Proteomes" id="UP000054053"/>
    </source>
</evidence>
<accession>A0A1B5KYE5</accession>
<gene>
    <name evidence="2" type="ORF">UVI_02039950</name>
</gene>